<dbReference type="EMBL" id="KI536799">
    <property type="protein sequence ID" value="ESR48568.1"/>
    <property type="molecule type" value="Genomic_DNA"/>
</dbReference>
<accession>V4SLC4</accession>
<gene>
    <name evidence="2" type="ORF">CICLE_v10003459mg</name>
</gene>
<organism evidence="2 3">
    <name type="scientific">Citrus clementina</name>
    <name type="common">Clementine</name>
    <name type="synonym">Citrus deliciosa x Citrus sinensis</name>
    <dbReference type="NCBI Taxonomy" id="85681"/>
    <lineage>
        <taxon>Eukaryota</taxon>
        <taxon>Viridiplantae</taxon>
        <taxon>Streptophyta</taxon>
        <taxon>Embryophyta</taxon>
        <taxon>Tracheophyta</taxon>
        <taxon>Spermatophyta</taxon>
        <taxon>Magnoliopsida</taxon>
        <taxon>eudicotyledons</taxon>
        <taxon>Gunneridae</taxon>
        <taxon>Pentapetalae</taxon>
        <taxon>rosids</taxon>
        <taxon>malvids</taxon>
        <taxon>Sapindales</taxon>
        <taxon>Rutaceae</taxon>
        <taxon>Aurantioideae</taxon>
        <taxon>Citrus</taxon>
    </lineage>
</organism>
<sequence>MESYKKATYLIKENDNLVTVKPPNISPIKPLTREQKKRGNPPASEAQSADAPPGSDAKHQAPPSSGDRDIDITGQSYIQ</sequence>
<dbReference type="InParanoid" id="V4SLC4"/>
<keyword evidence="3" id="KW-1185">Reference proteome</keyword>
<feature type="region of interest" description="Disordered" evidence="1">
    <location>
        <begin position="1"/>
        <end position="79"/>
    </location>
</feature>
<dbReference type="Proteomes" id="UP000030687">
    <property type="component" value="Unassembled WGS sequence"/>
</dbReference>
<name>V4SLC4_CITCL</name>
<evidence type="ECO:0000256" key="1">
    <source>
        <dbReference type="SAM" id="MobiDB-lite"/>
    </source>
</evidence>
<reference evidence="2 3" key="1">
    <citation type="submission" date="2013-10" db="EMBL/GenBank/DDBJ databases">
        <authorList>
            <consortium name="International Citrus Genome Consortium"/>
            <person name="Jenkins J."/>
            <person name="Schmutz J."/>
            <person name="Prochnik S."/>
            <person name="Rokhsar D."/>
            <person name="Gmitter F."/>
            <person name="Ollitrault P."/>
            <person name="Machado M."/>
            <person name="Talon M."/>
            <person name="Wincker P."/>
            <person name="Jaillon O."/>
            <person name="Morgante M."/>
        </authorList>
    </citation>
    <scope>NUCLEOTIDE SEQUENCE</scope>
    <source>
        <strain evidence="3">cv. Clemenules</strain>
    </source>
</reference>
<dbReference type="Gramene" id="ESR48568">
    <property type="protein sequence ID" value="ESR48568"/>
    <property type="gene ID" value="CICLE_v10003459mg"/>
</dbReference>
<dbReference type="AlphaFoldDB" id="V4SLC4"/>
<protein>
    <submittedName>
        <fullName evidence="2">Uncharacterized protein</fullName>
    </submittedName>
</protein>
<evidence type="ECO:0000313" key="2">
    <source>
        <dbReference type="EMBL" id="ESR48568.1"/>
    </source>
</evidence>
<proteinExistence type="predicted"/>
<dbReference type="KEGG" id="cic:CICLE_v10003459mg"/>
<evidence type="ECO:0000313" key="3">
    <source>
        <dbReference type="Proteomes" id="UP000030687"/>
    </source>
</evidence>